<dbReference type="OrthoDB" id="6365676at2759"/>
<name>A0A2T4CIK6_TRILO</name>
<organism evidence="1 2">
    <name type="scientific">Trichoderma longibrachiatum ATCC 18648</name>
    <dbReference type="NCBI Taxonomy" id="983965"/>
    <lineage>
        <taxon>Eukaryota</taxon>
        <taxon>Fungi</taxon>
        <taxon>Dikarya</taxon>
        <taxon>Ascomycota</taxon>
        <taxon>Pezizomycotina</taxon>
        <taxon>Sordariomycetes</taxon>
        <taxon>Hypocreomycetidae</taxon>
        <taxon>Hypocreales</taxon>
        <taxon>Hypocreaceae</taxon>
        <taxon>Trichoderma</taxon>
    </lineage>
</organism>
<evidence type="ECO:0008006" key="3">
    <source>
        <dbReference type="Google" id="ProtNLM"/>
    </source>
</evidence>
<reference evidence="1 2" key="1">
    <citation type="submission" date="2016-07" db="EMBL/GenBank/DDBJ databases">
        <title>Multiple horizontal gene transfer events from other fungi enriched the ability of initially mycotrophic Trichoderma (Ascomycota) to feed on dead plant biomass.</title>
        <authorList>
            <consortium name="DOE Joint Genome Institute"/>
            <person name="Aerts A."/>
            <person name="Atanasova L."/>
            <person name="Chenthamara K."/>
            <person name="Zhang J."/>
            <person name="Grujic M."/>
            <person name="Henrissat B."/>
            <person name="Kuo A."/>
            <person name="Salamov A."/>
            <person name="Lipzen A."/>
            <person name="Labutti K."/>
            <person name="Barry K."/>
            <person name="Miao Y."/>
            <person name="Rahimi M.J."/>
            <person name="Shen Q."/>
            <person name="Grigoriev I.V."/>
            <person name="Kubicek C.P."/>
            <person name="Druzhinina I.S."/>
        </authorList>
    </citation>
    <scope>NUCLEOTIDE SEQUENCE [LARGE SCALE GENOMIC DNA]</scope>
    <source>
        <strain evidence="1 2">ATCC 18648</strain>
    </source>
</reference>
<accession>A0A2T4CIK6</accession>
<evidence type="ECO:0000313" key="1">
    <source>
        <dbReference type="EMBL" id="PTB81352.1"/>
    </source>
</evidence>
<evidence type="ECO:0000313" key="2">
    <source>
        <dbReference type="Proteomes" id="UP000240760"/>
    </source>
</evidence>
<protein>
    <recommendedName>
        <fullName evidence="3">F-box domain-containing protein</fullName>
    </recommendedName>
</protein>
<dbReference type="AlphaFoldDB" id="A0A2T4CIK6"/>
<dbReference type="Proteomes" id="UP000240760">
    <property type="component" value="Unassembled WGS sequence"/>
</dbReference>
<dbReference type="STRING" id="983965.A0A2T4CIK6"/>
<proteinExistence type="predicted"/>
<sequence>MPPPPRHRSRSPPSPPSPALPPELLLLVVDAVLPPNPLQLLPASHPATKTLLALTRTSRATYARATRLLRERCMVVDSARRLAAVLLCVPRLVPALPPVLSLRHMTALYLAPFEASSLADAPTTAAQVRELLREVCETLRRLVVQMPFGSLDPLDDGHLGVRRTLREGFEQLHRLEEFACLGSYPALSVPEGNTDVWRLWPSLRRLVLFGVPMDSHWLWWDIATLPLLEHVVLARPTGLDAVNIKDEYFHKLPRGDARLGREIKIVLMDLAYDLGAVRTERWGEIDPEERMTVEVFEVPLPFYGDETPLGLVTEWARRGALDGSVWRLDGTRVRGEEGG</sequence>
<dbReference type="EMBL" id="KZ679126">
    <property type="protein sequence ID" value="PTB81352.1"/>
    <property type="molecule type" value="Genomic_DNA"/>
</dbReference>
<keyword evidence="2" id="KW-1185">Reference proteome</keyword>
<gene>
    <name evidence="1" type="ORF">M440DRAFT_1396506</name>
</gene>